<accession>A0A256FS12</accession>
<reference evidence="1 2" key="1">
    <citation type="submission" date="2017-07" db="EMBL/GenBank/DDBJ databases">
        <title>Phylogenetic study on the rhizospheric bacterium Ochrobactrum sp. A44.</title>
        <authorList>
            <person name="Krzyzanowska D.M."/>
            <person name="Ossowicki A."/>
            <person name="Rajewska M."/>
            <person name="Maciag T."/>
            <person name="Kaczynski Z."/>
            <person name="Czerwicka M."/>
            <person name="Jafra S."/>
        </authorList>
    </citation>
    <scope>NUCLEOTIDE SEQUENCE [LARGE SCALE GENOMIC DNA]</scope>
    <source>
        <strain evidence="1 2">DSM 7216</strain>
    </source>
</reference>
<protein>
    <submittedName>
        <fullName evidence="1">Uncharacterized protein</fullName>
    </submittedName>
</protein>
<name>A0A256FS12_9HYPH</name>
<dbReference type="AlphaFoldDB" id="A0A256FS12"/>
<organism evidence="1 2">
    <name type="scientific">Brucella thiophenivorans</name>
    <dbReference type="NCBI Taxonomy" id="571255"/>
    <lineage>
        <taxon>Bacteria</taxon>
        <taxon>Pseudomonadati</taxon>
        <taxon>Pseudomonadota</taxon>
        <taxon>Alphaproteobacteria</taxon>
        <taxon>Hyphomicrobiales</taxon>
        <taxon>Brucellaceae</taxon>
        <taxon>Brucella/Ochrobactrum group</taxon>
        <taxon>Brucella</taxon>
    </lineage>
</organism>
<sequence length="292" mass="32916">MDLSIELTSSFERDRLIAKINEHSFAKTLPEIMQELCSVILQGLIKDEDAQSVQTAFELRQEALREQLNKPTVAQRMPSQAEVWKAEGRSGFKDHIRAKLSKDQEKISERMERRRSLVAGGFIPEAIAKHFTLGQQAALAIIVQEVGKHGTCSLVIEKIAALAGVGHATVRRAINIAQSKFLNFLAVQYRPRRGKPSQSNIITIINTNWLSWIKNRFKKASAKVAQKSTKSENTAHFRFKNTECNPTPYTNIIKGNLLDADCSNTKKSDDWHKANRALKKKTGSFSPWSLFK</sequence>
<comment type="caution">
    <text evidence="1">The sequence shown here is derived from an EMBL/GenBank/DDBJ whole genome shotgun (WGS) entry which is preliminary data.</text>
</comment>
<dbReference type="RefSeq" id="WP_143850939.1">
    <property type="nucleotide sequence ID" value="NZ_JBHEEK010000023.1"/>
</dbReference>
<gene>
    <name evidence="1" type="ORF">CEV31_4351</name>
</gene>
<keyword evidence="2" id="KW-1185">Reference proteome</keyword>
<dbReference type="EMBL" id="NNRJ01000031">
    <property type="protein sequence ID" value="OYR17624.1"/>
    <property type="molecule type" value="Genomic_DNA"/>
</dbReference>
<dbReference type="OrthoDB" id="8005824at2"/>
<dbReference type="Proteomes" id="UP000215590">
    <property type="component" value="Unassembled WGS sequence"/>
</dbReference>
<evidence type="ECO:0000313" key="1">
    <source>
        <dbReference type="EMBL" id="OYR17624.1"/>
    </source>
</evidence>
<proteinExistence type="predicted"/>
<evidence type="ECO:0000313" key="2">
    <source>
        <dbReference type="Proteomes" id="UP000215590"/>
    </source>
</evidence>